<feature type="region of interest" description="Disordered" evidence="5">
    <location>
        <begin position="130"/>
        <end position="158"/>
    </location>
</feature>
<dbReference type="SMART" id="SM00165">
    <property type="entry name" value="UBA"/>
    <property type="match status" value="1"/>
</dbReference>
<dbReference type="Gene3D" id="3.10.20.90">
    <property type="entry name" value="Phosphatidylinositol 3-kinase Catalytic Subunit, Chain A, domain 1"/>
    <property type="match status" value="1"/>
</dbReference>
<evidence type="ECO:0000256" key="4">
    <source>
        <dbReference type="PROSITE-ProRule" id="PRU00042"/>
    </source>
</evidence>
<feature type="domain" description="C2H2-type" evidence="7">
    <location>
        <begin position="72"/>
        <end position="101"/>
    </location>
</feature>
<evidence type="ECO:0000256" key="2">
    <source>
        <dbReference type="ARBA" id="ARBA00022490"/>
    </source>
</evidence>
<feature type="region of interest" description="Disordered" evidence="5">
    <location>
        <begin position="49"/>
        <end position="71"/>
    </location>
</feature>
<dbReference type="GO" id="GO:0036435">
    <property type="term" value="F:K48-linked polyubiquitin modification-dependent protein binding"/>
    <property type="evidence" value="ECO:0007669"/>
    <property type="project" value="TreeGrafter"/>
</dbReference>
<dbReference type="STRING" id="5098.A0A507QRT9"/>
<dbReference type="Pfam" id="PF00789">
    <property type="entry name" value="UBX"/>
    <property type="match status" value="1"/>
</dbReference>
<dbReference type="PROSITE" id="PS50157">
    <property type="entry name" value="ZINC_FINGER_C2H2_2"/>
    <property type="match status" value="1"/>
</dbReference>
<feature type="region of interest" description="Disordered" evidence="5">
    <location>
        <begin position="193"/>
        <end position="235"/>
    </location>
</feature>
<feature type="compositionally biased region" description="Basic and acidic residues" evidence="5">
    <location>
        <begin position="134"/>
        <end position="158"/>
    </location>
</feature>
<reference evidence="8 9" key="1">
    <citation type="submission" date="2019-06" db="EMBL/GenBank/DDBJ databases">
        <title>Wine fermentation using esterase from Monascus purpureus.</title>
        <authorList>
            <person name="Geng C."/>
            <person name="Zhang Y."/>
        </authorList>
    </citation>
    <scope>NUCLEOTIDE SEQUENCE [LARGE SCALE GENOMIC DNA]</scope>
    <source>
        <strain evidence="8">HQ1</strain>
    </source>
</reference>
<evidence type="ECO:0000256" key="1">
    <source>
        <dbReference type="ARBA" id="ARBA00004496"/>
    </source>
</evidence>
<dbReference type="PANTHER" id="PTHR46340:SF1">
    <property type="entry name" value="UBX DOMAIN-CONTAINING PROTEIN 1"/>
    <property type="match status" value="1"/>
</dbReference>
<comment type="subcellular location">
    <subcellularLocation>
        <location evidence="1">Cytoplasm</location>
    </subcellularLocation>
</comment>
<dbReference type="PROSITE" id="PS50030">
    <property type="entry name" value="UBA"/>
    <property type="match status" value="1"/>
</dbReference>
<dbReference type="GO" id="GO:0005737">
    <property type="term" value="C:cytoplasm"/>
    <property type="evidence" value="ECO:0007669"/>
    <property type="project" value="UniProtKB-SubCell"/>
</dbReference>
<dbReference type="InterPro" id="IPR057766">
    <property type="entry name" value="Znf-C2H2_OTU1-like_C"/>
</dbReference>
<keyword evidence="9" id="KW-1185">Reference proteome</keyword>
<dbReference type="SUPFAM" id="SSF46934">
    <property type="entry name" value="UBA-like"/>
    <property type="match status" value="1"/>
</dbReference>
<dbReference type="PANTHER" id="PTHR46340">
    <property type="entry name" value="UBX DOMAIN-CONTAINING PROTEIN 1"/>
    <property type="match status" value="1"/>
</dbReference>
<evidence type="ECO:0000259" key="6">
    <source>
        <dbReference type="PROSITE" id="PS50030"/>
    </source>
</evidence>
<feature type="compositionally biased region" description="Polar residues" evidence="5">
    <location>
        <begin position="226"/>
        <end position="235"/>
    </location>
</feature>
<dbReference type="Pfam" id="PF24560">
    <property type="entry name" value="zf-C2H2_OTU1_C"/>
    <property type="match status" value="1"/>
</dbReference>
<dbReference type="GO" id="GO:0031397">
    <property type="term" value="P:negative regulation of protein ubiquitination"/>
    <property type="evidence" value="ECO:0007669"/>
    <property type="project" value="TreeGrafter"/>
</dbReference>
<evidence type="ECO:0000256" key="5">
    <source>
        <dbReference type="SAM" id="MobiDB-lite"/>
    </source>
</evidence>
<feature type="region of interest" description="Disordered" evidence="5">
    <location>
        <begin position="88"/>
        <end position="111"/>
    </location>
</feature>
<dbReference type="GO" id="GO:0005634">
    <property type="term" value="C:nucleus"/>
    <property type="evidence" value="ECO:0007669"/>
    <property type="project" value="TreeGrafter"/>
</dbReference>
<dbReference type="Pfam" id="PF22562">
    <property type="entry name" value="UBA_7"/>
    <property type="match status" value="1"/>
</dbReference>
<proteinExistence type="predicted"/>
<dbReference type="InterPro" id="IPR013087">
    <property type="entry name" value="Znf_C2H2_type"/>
</dbReference>
<keyword evidence="4" id="KW-0479">Metal-binding</keyword>
<feature type="compositionally biased region" description="Basic and acidic residues" evidence="5">
    <location>
        <begin position="193"/>
        <end position="208"/>
    </location>
</feature>
<dbReference type="GO" id="GO:0032435">
    <property type="term" value="P:negative regulation of proteasomal ubiquitin-dependent protein catabolic process"/>
    <property type="evidence" value="ECO:0007669"/>
    <property type="project" value="TreeGrafter"/>
</dbReference>
<dbReference type="EMBL" id="VIFY01000140">
    <property type="protein sequence ID" value="TQB69707.1"/>
    <property type="molecule type" value="Genomic_DNA"/>
</dbReference>
<feature type="domain" description="UBA" evidence="6">
    <location>
        <begin position="1"/>
        <end position="39"/>
    </location>
</feature>
<dbReference type="InterPro" id="IPR009060">
    <property type="entry name" value="UBA-like_sf"/>
</dbReference>
<dbReference type="GO" id="GO:1903094">
    <property type="term" value="P:negative regulation of protein K48-linked deubiquitination"/>
    <property type="evidence" value="ECO:0007669"/>
    <property type="project" value="TreeGrafter"/>
</dbReference>
<evidence type="ECO:0000259" key="7">
    <source>
        <dbReference type="PROSITE" id="PS50157"/>
    </source>
</evidence>
<keyword evidence="2" id="KW-0963">Cytoplasm</keyword>
<dbReference type="AlphaFoldDB" id="A0A507QRT9"/>
<sequence>MAPSDVDQLLEMGFDKERAELAVSKTGGLQGALEWLERNQDKSLDEIKAAESEQAEAEEAPALQPGEQPRSLICNECGKKFRSQSQAEFHASKTEHVDFSESTEEIAPLTEEEKKAKLEELRERLAAKRAAQLEQEKIDKKRNEEIRRKNTKESQDIKEELQRKAMLKEAAQKKKEKLEEIEAKKRIKAKIEADKAERRRKAEAERAARAGLAPPVHAELPPTPSGPVSSKPASTYTESRMRFQTSKGNILKTFPVTTTLFEVAASLNKNDGIEVQSFIQNFPRKVFDSEYFGETLKELGLVPSASLIVQ</sequence>
<dbReference type="OrthoDB" id="10254930at2759"/>
<dbReference type="PROSITE" id="PS00028">
    <property type="entry name" value="ZINC_FINGER_C2H2_1"/>
    <property type="match status" value="1"/>
</dbReference>
<accession>A0A507QRT9</accession>
<evidence type="ECO:0008006" key="10">
    <source>
        <dbReference type="Google" id="ProtNLM"/>
    </source>
</evidence>
<feature type="compositionally biased region" description="Low complexity" evidence="5">
    <location>
        <begin position="60"/>
        <end position="69"/>
    </location>
</feature>
<name>A0A507QRT9_MONPU</name>
<dbReference type="InterPro" id="IPR015940">
    <property type="entry name" value="UBA"/>
</dbReference>
<evidence type="ECO:0000256" key="3">
    <source>
        <dbReference type="ARBA" id="ARBA00023054"/>
    </source>
</evidence>
<dbReference type="SUPFAM" id="SSF54236">
    <property type="entry name" value="Ubiquitin-like"/>
    <property type="match status" value="1"/>
</dbReference>
<dbReference type="GO" id="GO:0008270">
    <property type="term" value="F:zinc ion binding"/>
    <property type="evidence" value="ECO:0007669"/>
    <property type="project" value="UniProtKB-KW"/>
</dbReference>
<keyword evidence="3" id="KW-0175">Coiled coil</keyword>
<protein>
    <recommendedName>
        <fullName evidence="10">UBA domain-containing protein</fullName>
    </recommendedName>
</protein>
<evidence type="ECO:0000313" key="8">
    <source>
        <dbReference type="EMBL" id="TQB69707.1"/>
    </source>
</evidence>
<evidence type="ECO:0000313" key="9">
    <source>
        <dbReference type="Proteomes" id="UP000319663"/>
    </source>
</evidence>
<comment type="caution">
    <text evidence="8">The sequence shown here is derived from an EMBL/GenBank/DDBJ whole genome shotgun (WGS) entry which is preliminary data.</text>
</comment>
<dbReference type="Gene3D" id="1.10.8.10">
    <property type="entry name" value="DNA helicase RuvA subunit, C-terminal domain"/>
    <property type="match status" value="1"/>
</dbReference>
<dbReference type="InterPro" id="IPR001012">
    <property type="entry name" value="UBX_dom"/>
</dbReference>
<gene>
    <name evidence="8" type="ORF">MPDQ_001525</name>
</gene>
<dbReference type="InterPro" id="IPR029071">
    <property type="entry name" value="Ubiquitin-like_domsf"/>
</dbReference>
<organism evidence="8 9">
    <name type="scientific">Monascus purpureus</name>
    <name type="common">Red mold</name>
    <name type="synonym">Monascus anka</name>
    <dbReference type="NCBI Taxonomy" id="5098"/>
    <lineage>
        <taxon>Eukaryota</taxon>
        <taxon>Fungi</taxon>
        <taxon>Dikarya</taxon>
        <taxon>Ascomycota</taxon>
        <taxon>Pezizomycotina</taxon>
        <taxon>Eurotiomycetes</taxon>
        <taxon>Eurotiomycetidae</taxon>
        <taxon>Eurotiales</taxon>
        <taxon>Aspergillaceae</taxon>
        <taxon>Monascus</taxon>
    </lineage>
</organism>
<keyword evidence="4" id="KW-0862">Zinc</keyword>
<feature type="compositionally biased region" description="Basic and acidic residues" evidence="5">
    <location>
        <begin position="90"/>
        <end position="99"/>
    </location>
</feature>
<dbReference type="Proteomes" id="UP000319663">
    <property type="component" value="Unassembled WGS sequence"/>
</dbReference>
<keyword evidence="4" id="KW-0863">Zinc-finger</keyword>